<dbReference type="GO" id="GO:0004497">
    <property type="term" value="F:monooxygenase activity"/>
    <property type="evidence" value="ECO:0007669"/>
    <property type="project" value="UniProtKB-KW"/>
</dbReference>
<dbReference type="AlphaFoldDB" id="A0AAN6Y0A8"/>
<keyword evidence="6 7" id="KW-0349">Heme</keyword>
<dbReference type="PRINTS" id="PR00465">
    <property type="entry name" value="EP450IV"/>
</dbReference>
<comment type="caution">
    <text evidence="8">The sequence shown here is derived from an EMBL/GenBank/DDBJ whole genome shotgun (WGS) entry which is preliminary data.</text>
</comment>
<proteinExistence type="inferred from homology"/>
<dbReference type="GO" id="GO:0020037">
    <property type="term" value="F:heme binding"/>
    <property type="evidence" value="ECO:0007669"/>
    <property type="project" value="InterPro"/>
</dbReference>
<evidence type="ECO:0000256" key="4">
    <source>
        <dbReference type="ARBA" id="ARBA00023004"/>
    </source>
</evidence>
<dbReference type="InterPro" id="IPR036396">
    <property type="entry name" value="Cyt_P450_sf"/>
</dbReference>
<dbReference type="GO" id="GO:0016705">
    <property type="term" value="F:oxidoreductase activity, acting on paired donors, with incorporation or reduction of molecular oxygen"/>
    <property type="evidence" value="ECO:0007669"/>
    <property type="project" value="InterPro"/>
</dbReference>
<dbReference type="Proteomes" id="UP001301769">
    <property type="component" value="Unassembled WGS sequence"/>
</dbReference>
<dbReference type="SUPFAM" id="SSF48264">
    <property type="entry name" value="Cytochrome P450"/>
    <property type="match status" value="1"/>
</dbReference>
<evidence type="ECO:0000256" key="5">
    <source>
        <dbReference type="ARBA" id="ARBA00023033"/>
    </source>
</evidence>
<gene>
    <name evidence="8" type="ORF">QBC37DRAFT_485529</name>
</gene>
<keyword evidence="9" id="KW-1185">Reference proteome</keyword>
<dbReference type="PANTHER" id="PTHR47582">
    <property type="entry name" value="P450, PUTATIVE (EUROFUNG)-RELATED"/>
    <property type="match status" value="1"/>
</dbReference>
<keyword evidence="5 7" id="KW-0503">Monooxygenase</keyword>
<keyword evidence="7" id="KW-0560">Oxidoreductase</keyword>
<evidence type="ECO:0000256" key="3">
    <source>
        <dbReference type="ARBA" id="ARBA00022723"/>
    </source>
</evidence>
<organism evidence="8 9">
    <name type="scientific">Rhypophila decipiens</name>
    <dbReference type="NCBI Taxonomy" id="261697"/>
    <lineage>
        <taxon>Eukaryota</taxon>
        <taxon>Fungi</taxon>
        <taxon>Dikarya</taxon>
        <taxon>Ascomycota</taxon>
        <taxon>Pezizomycotina</taxon>
        <taxon>Sordariomycetes</taxon>
        <taxon>Sordariomycetidae</taxon>
        <taxon>Sordariales</taxon>
        <taxon>Naviculisporaceae</taxon>
        <taxon>Rhypophila</taxon>
    </lineage>
</organism>
<accession>A0AAN6Y0A8</accession>
<protein>
    <submittedName>
        <fullName evidence="8">Cytochrome P450</fullName>
    </submittedName>
</protein>
<feature type="binding site" description="axial binding residue" evidence="6">
    <location>
        <position position="511"/>
    </location>
    <ligand>
        <name>heme</name>
        <dbReference type="ChEBI" id="CHEBI:30413"/>
    </ligand>
    <ligandPart>
        <name>Fe</name>
        <dbReference type="ChEBI" id="CHEBI:18248"/>
    </ligandPart>
</feature>
<keyword evidence="4 6" id="KW-0408">Iron</keyword>
<dbReference type="InterPro" id="IPR017972">
    <property type="entry name" value="Cyt_P450_CS"/>
</dbReference>
<dbReference type="InterPro" id="IPR001128">
    <property type="entry name" value="Cyt_P450"/>
</dbReference>
<dbReference type="EMBL" id="MU858180">
    <property type="protein sequence ID" value="KAK4210244.1"/>
    <property type="molecule type" value="Genomic_DNA"/>
</dbReference>
<dbReference type="PROSITE" id="PS00086">
    <property type="entry name" value="CYTOCHROME_P450"/>
    <property type="match status" value="1"/>
</dbReference>
<name>A0AAN6Y0A8_9PEZI</name>
<evidence type="ECO:0000313" key="8">
    <source>
        <dbReference type="EMBL" id="KAK4210244.1"/>
    </source>
</evidence>
<evidence type="ECO:0000256" key="7">
    <source>
        <dbReference type="RuleBase" id="RU000461"/>
    </source>
</evidence>
<evidence type="ECO:0000256" key="6">
    <source>
        <dbReference type="PIRSR" id="PIRSR602403-1"/>
    </source>
</evidence>
<keyword evidence="3 6" id="KW-0479">Metal-binding</keyword>
<comment type="similarity">
    <text evidence="2 7">Belongs to the cytochrome P450 family.</text>
</comment>
<comment type="cofactor">
    <cofactor evidence="1 6">
        <name>heme</name>
        <dbReference type="ChEBI" id="CHEBI:30413"/>
    </cofactor>
</comment>
<dbReference type="InterPro" id="IPR053007">
    <property type="entry name" value="CYP450_monoxygenase_sec-met"/>
</dbReference>
<evidence type="ECO:0000256" key="2">
    <source>
        <dbReference type="ARBA" id="ARBA00010617"/>
    </source>
</evidence>
<evidence type="ECO:0000256" key="1">
    <source>
        <dbReference type="ARBA" id="ARBA00001971"/>
    </source>
</evidence>
<evidence type="ECO:0000313" key="9">
    <source>
        <dbReference type="Proteomes" id="UP001301769"/>
    </source>
</evidence>
<reference evidence="8" key="2">
    <citation type="submission" date="2023-05" db="EMBL/GenBank/DDBJ databases">
        <authorList>
            <consortium name="Lawrence Berkeley National Laboratory"/>
            <person name="Steindorff A."/>
            <person name="Hensen N."/>
            <person name="Bonometti L."/>
            <person name="Westerberg I."/>
            <person name="Brannstrom I.O."/>
            <person name="Guillou S."/>
            <person name="Cros-Aarteil S."/>
            <person name="Calhoun S."/>
            <person name="Haridas S."/>
            <person name="Kuo A."/>
            <person name="Mondo S."/>
            <person name="Pangilinan J."/>
            <person name="Riley R."/>
            <person name="Labutti K."/>
            <person name="Andreopoulos B."/>
            <person name="Lipzen A."/>
            <person name="Chen C."/>
            <person name="Yanf M."/>
            <person name="Daum C."/>
            <person name="Ng V."/>
            <person name="Clum A."/>
            <person name="Ohm R."/>
            <person name="Martin F."/>
            <person name="Silar P."/>
            <person name="Natvig D."/>
            <person name="Lalanne C."/>
            <person name="Gautier V."/>
            <person name="Ament-Velasquez S.L."/>
            <person name="Kruys A."/>
            <person name="Hutchinson M.I."/>
            <person name="Powell A.J."/>
            <person name="Barry K."/>
            <person name="Miller A.N."/>
            <person name="Grigoriev I.V."/>
            <person name="Debuchy R."/>
            <person name="Gladieux P."/>
            <person name="Thoren M.H."/>
            <person name="Johannesson H."/>
        </authorList>
    </citation>
    <scope>NUCLEOTIDE SEQUENCE</scope>
    <source>
        <strain evidence="8">PSN293</strain>
    </source>
</reference>
<dbReference type="PANTHER" id="PTHR47582:SF1">
    <property type="entry name" value="P450, PUTATIVE (EUROFUNG)-RELATED"/>
    <property type="match status" value="1"/>
</dbReference>
<dbReference type="CDD" id="cd11040">
    <property type="entry name" value="CYP7_CYP8-like"/>
    <property type="match status" value="1"/>
</dbReference>
<reference evidence="8" key="1">
    <citation type="journal article" date="2023" name="Mol. Phylogenet. Evol.">
        <title>Genome-scale phylogeny and comparative genomics of the fungal order Sordariales.</title>
        <authorList>
            <person name="Hensen N."/>
            <person name="Bonometti L."/>
            <person name="Westerberg I."/>
            <person name="Brannstrom I.O."/>
            <person name="Guillou S."/>
            <person name="Cros-Aarteil S."/>
            <person name="Calhoun S."/>
            <person name="Haridas S."/>
            <person name="Kuo A."/>
            <person name="Mondo S."/>
            <person name="Pangilinan J."/>
            <person name="Riley R."/>
            <person name="LaButti K."/>
            <person name="Andreopoulos B."/>
            <person name="Lipzen A."/>
            <person name="Chen C."/>
            <person name="Yan M."/>
            <person name="Daum C."/>
            <person name="Ng V."/>
            <person name="Clum A."/>
            <person name="Steindorff A."/>
            <person name="Ohm R.A."/>
            <person name="Martin F."/>
            <person name="Silar P."/>
            <person name="Natvig D.O."/>
            <person name="Lalanne C."/>
            <person name="Gautier V."/>
            <person name="Ament-Velasquez S.L."/>
            <person name="Kruys A."/>
            <person name="Hutchinson M.I."/>
            <person name="Powell A.J."/>
            <person name="Barry K."/>
            <person name="Miller A.N."/>
            <person name="Grigoriev I.V."/>
            <person name="Debuchy R."/>
            <person name="Gladieux P."/>
            <person name="Hiltunen Thoren M."/>
            <person name="Johannesson H."/>
        </authorList>
    </citation>
    <scope>NUCLEOTIDE SEQUENCE</scope>
    <source>
        <strain evidence="8">PSN293</strain>
    </source>
</reference>
<sequence>MMLTTREQEHLRYSGLFGLGREFVQNVTIALRGLNAPIWMQSPTSPVQLGFACLLGLLTWQLFTFLASFEHDPNEPPLIKPKMPVVGHLWGLLRSQVNYFSELYSRTKLPIATLPVANKKLYVIFDPAYQQAALTSNQMDAQSFMVDFVPRIFGVKKGTVDKLLGKDGVHPNIMSDMEGVFNTSLSGNNLQQLLLTTLEQVANTLNAIDKEDGLKVPNLFIFFQKLLTRSTSTALWGKDNNPYNDQELIDAQWDFEGNMGPLVIGLLPSITARRAYLARSKVQSALSRFYMAKHDQTDPQVSQFVRLRSQLLRGYDIPPDELAKNETAITLVATTNALSTLFWCVAEIFSDSELLSDVRNEVFKAVFGRTGSPPQKFSGKVKVSAKSLVSEENCPLLNSCYRESIRLASQIVTARRVLTDITLFPSSSPSKDNNSKGYLLKADTNVMMPAKPVHRDPSIWGPDADTFNPRRFIAPSSEDRNKDPDRYMQDLTRHRRMKASFVPFGGGKHLCPGRHYAFLENLSIIAALVLGFDIVGLDKERLKMGDSKRGETAKPVAGFEGGHNLVLRRRRGWEDVQWEFGYDS</sequence>
<dbReference type="Pfam" id="PF00067">
    <property type="entry name" value="p450"/>
    <property type="match status" value="1"/>
</dbReference>
<dbReference type="GO" id="GO:0005506">
    <property type="term" value="F:iron ion binding"/>
    <property type="evidence" value="ECO:0007669"/>
    <property type="project" value="InterPro"/>
</dbReference>
<dbReference type="Gene3D" id="1.10.630.10">
    <property type="entry name" value="Cytochrome P450"/>
    <property type="match status" value="1"/>
</dbReference>
<dbReference type="InterPro" id="IPR002403">
    <property type="entry name" value="Cyt_P450_E_grp-IV"/>
</dbReference>